<keyword evidence="1" id="KW-0472">Membrane</keyword>
<dbReference type="OrthoDB" id="1743914at2"/>
<evidence type="ECO:0000256" key="1">
    <source>
        <dbReference type="SAM" id="Phobius"/>
    </source>
</evidence>
<reference evidence="2 3" key="1">
    <citation type="submission" date="2017-02" db="EMBL/GenBank/DDBJ databases">
        <authorList>
            <person name="Peterson S.W."/>
        </authorList>
    </citation>
    <scope>NUCLEOTIDE SEQUENCE [LARGE SCALE GENOMIC DNA]</scope>
    <source>
        <strain evidence="2 3">ATCC 35992</strain>
    </source>
</reference>
<proteinExistence type="predicted"/>
<accession>A0A1T4VA81</accession>
<dbReference type="EMBL" id="FUXZ01000003">
    <property type="protein sequence ID" value="SKA61838.1"/>
    <property type="molecule type" value="Genomic_DNA"/>
</dbReference>
<keyword evidence="1" id="KW-0812">Transmembrane</keyword>
<evidence type="ECO:0000313" key="3">
    <source>
        <dbReference type="Proteomes" id="UP000190814"/>
    </source>
</evidence>
<keyword evidence="3" id="KW-1185">Reference proteome</keyword>
<feature type="transmembrane region" description="Helical" evidence="1">
    <location>
        <begin position="405"/>
        <end position="426"/>
    </location>
</feature>
<gene>
    <name evidence="2" type="ORF">SAMN02745111_00577</name>
</gene>
<dbReference type="AlphaFoldDB" id="A0A1T4VA81"/>
<protein>
    <submittedName>
        <fullName evidence="2">Uncharacterized protein</fullName>
    </submittedName>
</protein>
<feature type="transmembrane region" description="Helical" evidence="1">
    <location>
        <begin position="9"/>
        <end position="27"/>
    </location>
</feature>
<organism evidence="2 3">
    <name type="scientific">Eubacterium uniforme</name>
    <dbReference type="NCBI Taxonomy" id="39495"/>
    <lineage>
        <taxon>Bacteria</taxon>
        <taxon>Bacillati</taxon>
        <taxon>Bacillota</taxon>
        <taxon>Clostridia</taxon>
        <taxon>Eubacteriales</taxon>
        <taxon>Eubacteriaceae</taxon>
        <taxon>Eubacterium</taxon>
    </lineage>
</organism>
<evidence type="ECO:0000313" key="2">
    <source>
        <dbReference type="EMBL" id="SKA61838.1"/>
    </source>
</evidence>
<feature type="transmembrane region" description="Helical" evidence="1">
    <location>
        <begin position="347"/>
        <end position="367"/>
    </location>
</feature>
<dbReference type="STRING" id="39495.SAMN02745111_00577"/>
<dbReference type="Proteomes" id="UP000190814">
    <property type="component" value="Unassembled WGS sequence"/>
</dbReference>
<keyword evidence="1" id="KW-1133">Transmembrane helix</keyword>
<name>A0A1T4VA81_9FIRM</name>
<dbReference type="RefSeq" id="WP_078765464.1">
    <property type="nucleotide sequence ID" value="NZ_FUXZ01000003.1"/>
</dbReference>
<sequence length="434" mass="51401">MFEVIIKRLSLLIVVISVLVVIIQPIANDMGEKTEVLENKKTAEIFRNLVAYVDSKIMDDSYDIYPYFKYLENHGYYERTYTTFDYMKKSQGVKFMDAYVDSISKGLSTRAAQRIYMRYMDDKNHNYFICFTYSEVFLDDIDWVTERLKTRNIVLSEEYDDVILREIFDPSWYESLVVYSDYDDEFLGIEEEYEGAKNYDEFKENHFDKSYFGEINRMKNENDKISNCYYELTDRNEENLIITRESLDDVCIDNDYIKYAKDRYEKIREYEERLLKKSARNEKKIGTKIKRLVFKLYNEDHSKYAPNEEAYYAGFIDDSSSQKDDGVEQEKDRNIVVLLNPEREVDIMFLFDFFQIIVVGVICGLLSKMVPKIFGYEKTSFGEGMLYGGILFFVAILQYDRPHLYLEYSFLLGIVPMIKGILLGIAGKKKKMSH</sequence>
<feature type="transmembrane region" description="Helical" evidence="1">
    <location>
        <begin position="379"/>
        <end position="399"/>
    </location>
</feature>